<dbReference type="EMBL" id="JANIEX010000865">
    <property type="protein sequence ID" value="KAJ3562471.1"/>
    <property type="molecule type" value="Genomic_DNA"/>
</dbReference>
<gene>
    <name evidence="3" type="ORF">NP233_g9550</name>
</gene>
<keyword evidence="2" id="KW-0732">Signal</keyword>
<proteinExistence type="predicted"/>
<evidence type="ECO:0000256" key="1">
    <source>
        <dbReference type="SAM" id="MobiDB-lite"/>
    </source>
</evidence>
<comment type="caution">
    <text evidence="3">The sequence shown here is derived from an EMBL/GenBank/DDBJ whole genome shotgun (WGS) entry which is preliminary data.</text>
</comment>
<evidence type="ECO:0000313" key="4">
    <source>
        <dbReference type="Proteomes" id="UP001213000"/>
    </source>
</evidence>
<evidence type="ECO:0000256" key="2">
    <source>
        <dbReference type="SAM" id="SignalP"/>
    </source>
</evidence>
<feature type="signal peptide" evidence="2">
    <location>
        <begin position="1"/>
        <end position="18"/>
    </location>
</feature>
<organism evidence="3 4">
    <name type="scientific">Leucocoprinus birnbaumii</name>
    <dbReference type="NCBI Taxonomy" id="56174"/>
    <lineage>
        <taxon>Eukaryota</taxon>
        <taxon>Fungi</taxon>
        <taxon>Dikarya</taxon>
        <taxon>Basidiomycota</taxon>
        <taxon>Agaricomycotina</taxon>
        <taxon>Agaricomycetes</taxon>
        <taxon>Agaricomycetidae</taxon>
        <taxon>Agaricales</taxon>
        <taxon>Agaricineae</taxon>
        <taxon>Agaricaceae</taxon>
        <taxon>Leucocoprinus</taxon>
    </lineage>
</organism>
<sequence>MFLSTKLVILTLVGAALAGPVSSDQPSATPGQNGEVASSSDVDQPSAEQINCIIGCGQKSQSPLTCKDV</sequence>
<dbReference type="AlphaFoldDB" id="A0AAD5YQR4"/>
<evidence type="ECO:0000313" key="3">
    <source>
        <dbReference type="EMBL" id="KAJ3562471.1"/>
    </source>
</evidence>
<name>A0AAD5YQR4_9AGAR</name>
<reference evidence="3" key="1">
    <citation type="submission" date="2022-07" db="EMBL/GenBank/DDBJ databases">
        <title>Genome Sequence of Leucocoprinus birnbaumii.</title>
        <authorList>
            <person name="Buettner E."/>
        </authorList>
    </citation>
    <scope>NUCLEOTIDE SEQUENCE</scope>
    <source>
        <strain evidence="3">VT141</strain>
    </source>
</reference>
<dbReference type="Proteomes" id="UP001213000">
    <property type="component" value="Unassembled WGS sequence"/>
</dbReference>
<protein>
    <submittedName>
        <fullName evidence="3">Uncharacterized protein</fullName>
    </submittedName>
</protein>
<keyword evidence="4" id="KW-1185">Reference proteome</keyword>
<feature type="compositionally biased region" description="Polar residues" evidence="1">
    <location>
        <begin position="22"/>
        <end position="44"/>
    </location>
</feature>
<feature type="region of interest" description="Disordered" evidence="1">
    <location>
        <begin position="19"/>
        <end position="44"/>
    </location>
</feature>
<accession>A0AAD5YQR4</accession>
<feature type="chain" id="PRO_5041922660" evidence="2">
    <location>
        <begin position="19"/>
        <end position="69"/>
    </location>
</feature>